<dbReference type="OrthoDB" id="687108at2759"/>
<keyword evidence="1" id="KW-0472">Membrane</keyword>
<proteinExistence type="predicted"/>
<feature type="transmembrane region" description="Helical" evidence="1">
    <location>
        <begin position="141"/>
        <end position="162"/>
    </location>
</feature>
<feature type="transmembrane region" description="Helical" evidence="1">
    <location>
        <begin position="117"/>
        <end position="135"/>
    </location>
</feature>
<keyword evidence="1" id="KW-1133">Transmembrane helix</keyword>
<evidence type="ECO:0000313" key="3">
    <source>
        <dbReference type="Proteomes" id="UP000604825"/>
    </source>
</evidence>
<organism evidence="2 3">
    <name type="scientific">Miscanthus lutarioriparius</name>
    <dbReference type="NCBI Taxonomy" id="422564"/>
    <lineage>
        <taxon>Eukaryota</taxon>
        <taxon>Viridiplantae</taxon>
        <taxon>Streptophyta</taxon>
        <taxon>Embryophyta</taxon>
        <taxon>Tracheophyta</taxon>
        <taxon>Spermatophyta</taxon>
        <taxon>Magnoliopsida</taxon>
        <taxon>Liliopsida</taxon>
        <taxon>Poales</taxon>
        <taxon>Poaceae</taxon>
        <taxon>PACMAD clade</taxon>
        <taxon>Panicoideae</taxon>
        <taxon>Andropogonodae</taxon>
        <taxon>Andropogoneae</taxon>
        <taxon>Saccharinae</taxon>
        <taxon>Miscanthus</taxon>
    </lineage>
</organism>
<dbReference type="PANTHER" id="PTHR46610:SF20">
    <property type="entry name" value="OS05G0181300 PROTEIN"/>
    <property type="match status" value="1"/>
</dbReference>
<dbReference type="InterPro" id="IPR045501">
    <property type="entry name" value="DUF6490"/>
</dbReference>
<dbReference type="PANTHER" id="PTHR46610">
    <property type="entry name" value="OS05G0181300 PROTEIN"/>
    <property type="match status" value="1"/>
</dbReference>
<keyword evidence="3" id="KW-1185">Reference proteome</keyword>
<feature type="transmembrane region" description="Helical" evidence="1">
    <location>
        <begin position="41"/>
        <end position="59"/>
    </location>
</feature>
<dbReference type="EMBL" id="CAJGYO010000017">
    <property type="protein sequence ID" value="CAD6334451.1"/>
    <property type="molecule type" value="Genomic_DNA"/>
</dbReference>
<reference evidence="2" key="1">
    <citation type="submission" date="2020-10" db="EMBL/GenBank/DDBJ databases">
        <authorList>
            <person name="Han B."/>
            <person name="Lu T."/>
            <person name="Zhao Q."/>
            <person name="Huang X."/>
            <person name="Zhao Y."/>
        </authorList>
    </citation>
    <scope>NUCLEOTIDE SEQUENCE</scope>
</reference>
<evidence type="ECO:0000256" key="1">
    <source>
        <dbReference type="SAM" id="Phobius"/>
    </source>
</evidence>
<accession>A0A811RZ98</accession>
<name>A0A811RZ98_9POAL</name>
<gene>
    <name evidence="2" type="ORF">NCGR_LOCUS58549</name>
</gene>
<comment type="caution">
    <text evidence="2">The sequence shown here is derived from an EMBL/GenBank/DDBJ whole genome shotgun (WGS) entry which is preliminary data.</text>
</comment>
<evidence type="ECO:0000313" key="2">
    <source>
        <dbReference type="EMBL" id="CAD6334451.1"/>
    </source>
</evidence>
<dbReference type="Proteomes" id="UP000604825">
    <property type="component" value="Unassembled WGS sequence"/>
</dbReference>
<keyword evidence="1" id="KW-0812">Transmembrane</keyword>
<sequence>MAVTASGRSDGTPSSRLALLHHTSDDTTANDGSPLALALDLLPALPALLFGLLLACSLVRRQVHGDRPRDDLAFVAFAYADLAALFWCARRVERLTAAAPSPGPVRERDERRRRLQVAVWVLSTALSCAFAYRVSLIMPPALVLLVWAMASFVVLIGFYVLVLCEDQGYRLVEAAGDGEDGGLVDQKKSGAGGGEFV</sequence>
<dbReference type="AlphaFoldDB" id="A0A811RZ98"/>
<protein>
    <submittedName>
        <fullName evidence="2">Uncharacterized protein</fullName>
    </submittedName>
</protein>
<dbReference type="Pfam" id="PF20100">
    <property type="entry name" value="DUF6490"/>
    <property type="match status" value="1"/>
</dbReference>